<feature type="transmembrane region" description="Helical" evidence="7">
    <location>
        <begin position="359"/>
        <end position="381"/>
    </location>
</feature>
<evidence type="ECO:0000256" key="1">
    <source>
        <dbReference type="ARBA" id="ARBA00004651"/>
    </source>
</evidence>
<feature type="transmembrane region" description="Helical" evidence="7">
    <location>
        <begin position="387"/>
        <end position="405"/>
    </location>
</feature>
<keyword evidence="5 7" id="KW-1133">Transmembrane helix</keyword>
<feature type="transmembrane region" description="Helical" evidence="7">
    <location>
        <begin position="300"/>
        <end position="319"/>
    </location>
</feature>
<keyword evidence="4 7" id="KW-0812">Transmembrane</keyword>
<evidence type="ECO:0000256" key="7">
    <source>
        <dbReference type="SAM" id="Phobius"/>
    </source>
</evidence>
<accession>A0A841INE3</accession>
<feature type="domain" description="Major facilitator superfamily (MFS) profile" evidence="8">
    <location>
        <begin position="228"/>
        <end position="424"/>
    </location>
</feature>
<dbReference type="CDD" id="cd06173">
    <property type="entry name" value="MFS_MefA_like"/>
    <property type="match status" value="1"/>
</dbReference>
<dbReference type="AlphaFoldDB" id="A0A841INE3"/>
<dbReference type="InterPro" id="IPR036259">
    <property type="entry name" value="MFS_trans_sf"/>
</dbReference>
<name>A0A841INE3_9ACTN</name>
<reference evidence="9 10" key="1">
    <citation type="submission" date="2020-08" db="EMBL/GenBank/DDBJ databases">
        <title>Genomic Encyclopedia of Type Strains, Phase III (KMG-III): the genomes of soil and plant-associated and newly described type strains.</title>
        <authorList>
            <person name="Whitman W."/>
        </authorList>
    </citation>
    <scope>NUCLEOTIDE SEQUENCE [LARGE SCALE GENOMIC DNA]</scope>
    <source>
        <strain evidence="9 10">CECT 8712</strain>
    </source>
</reference>
<evidence type="ECO:0000256" key="5">
    <source>
        <dbReference type="ARBA" id="ARBA00022989"/>
    </source>
</evidence>
<comment type="caution">
    <text evidence="9">The sequence shown here is derived from an EMBL/GenBank/DDBJ whole genome shotgun (WGS) entry which is preliminary data.</text>
</comment>
<dbReference type="PANTHER" id="PTHR23513:SF6">
    <property type="entry name" value="MAJOR FACILITATOR SUPERFAMILY ASSOCIATED DOMAIN-CONTAINING PROTEIN"/>
    <property type="match status" value="1"/>
</dbReference>
<comment type="subcellular location">
    <subcellularLocation>
        <location evidence="1">Cell membrane</location>
        <topology evidence="1">Multi-pass membrane protein</topology>
    </subcellularLocation>
</comment>
<protein>
    <submittedName>
        <fullName evidence="9">MFS family permease</fullName>
    </submittedName>
</protein>
<feature type="transmembrane region" description="Helical" evidence="7">
    <location>
        <begin position="50"/>
        <end position="70"/>
    </location>
</feature>
<organism evidence="9 10">
    <name type="scientific">Nocardiopsis algeriensis</name>
    <dbReference type="NCBI Taxonomy" id="1478215"/>
    <lineage>
        <taxon>Bacteria</taxon>
        <taxon>Bacillati</taxon>
        <taxon>Actinomycetota</taxon>
        <taxon>Actinomycetes</taxon>
        <taxon>Streptosporangiales</taxon>
        <taxon>Nocardiopsidaceae</taxon>
        <taxon>Nocardiopsis</taxon>
    </lineage>
</organism>
<evidence type="ECO:0000259" key="8">
    <source>
        <dbReference type="PROSITE" id="PS50850"/>
    </source>
</evidence>
<dbReference type="InterPro" id="IPR020846">
    <property type="entry name" value="MFS_dom"/>
</dbReference>
<evidence type="ECO:0000256" key="3">
    <source>
        <dbReference type="ARBA" id="ARBA00022475"/>
    </source>
</evidence>
<evidence type="ECO:0000256" key="4">
    <source>
        <dbReference type="ARBA" id="ARBA00022692"/>
    </source>
</evidence>
<sequence length="424" mass="43491">MNTAPPDLRSEHLGGAFHRLWAAGTLTNLADGMLFVALPLIATTLTHDPLAVAGLTVVRFLPWLLISPFAGVLVDRVDRLRALLWSNGIASAAVALLALSIVSGGASLWLLYAVLFTVICCETVTDPAHRISVADLVPARLLDRANSRTEGARLVAQDCVAAPVTGVLFTVAALLPVAGAALSYALCAVLVAVVAVLARRTRRAVTVPARKEESAESLGASLRAGFAYVLGNRLARNLAVNNAAIMVGAHMGTSVAVLHAGQVLGVPDALYGLYMSSIALGGIAGAALSTLLVTRLGRRTVLIGGDLGLGLAIALVGLSSSPWTAAAGLTLLGVCMTATNIAAAPFLQHVVPEHLRGRASAVFRLVGWGLTPLGALAGGLLGRIDLALPYVAGGLVMLLGTLCFLRSLAEVSRLCDGATANVSP</sequence>
<feature type="transmembrane region" description="Helical" evidence="7">
    <location>
        <begin position="20"/>
        <end position="44"/>
    </location>
</feature>
<dbReference type="Gene3D" id="1.20.1250.20">
    <property type="entry name" value="MFS general substrate transporter like domains"/>
    <property type="match status" value="1"/>
</dbReference>
<feature type="transmembrane region" description="Helical" evidence="7">
    <location>
        <begin position="325"/>
        <end position="347"/>
    </location>
</feature>
<keyword evidence="6 7" id="KW-0472">Membrane</keyword>
<evidence type="ECO:0000313" key="10">
    <source>
        <dbReference type="Proteomes" id="UP000536604"/>
    </source>
</evidence>
<dbReference type="RefSeq" id="WP_184290007.1">
    <property type="nucleotide sequence ID" value="NZ_JACHJO010000004.1"/>
</dbReference>
<keyword evidence="3" id="KW-1003">Cell membrane</keyword>
<dbReference type="Proteomes" id="UP000536604">
    <property type="component" value="Unassembled WGS sequence"/>
</dbReference>
<evidence type="ECO:0000256" key="6">
    <source>
        <dbReference type="ARBA" id="ARBA00023136"/>
    </source>
</evidence>
<dbReference type="PROSITE" id="PS50850">
    <property type="entry name" value="MFS"/>
    <property type="match status" value="1"/>
</dbReference>
<feature type="transmembrane region" description="Helical" evidence="7">
    <location>
        <begin position="243"/>
        <end position="265"/>
    </location>
</feature>
<dbReference type="SUPFAM" id="SSF103473">
    <property type="entry name" value="MFS general substrate transporter"/>
    <property type="match status" value="1"/>
</dbReference>
<proteinExistence type="predicted"/>
<dbReference type="GO" id="GO:0022857">
    <property type="term" value="F:transmembrane transporter activity"/>
    <property type="evidence" value="ECO:0007669"/>
    <property type="project" value="InterPro"/>
</dbReference>
<keyword evidence="2" id="KW-0813">Transport</keyword>
<dbReference type="GO" id="GO:0005886">
    <property type="term" value="C:plasma membrane"/>
    <property type="evidence" value="ECO:0007669"/>
    <property type="project" value="UniProtKB-SubCell"/>
</dbReference>
<evidence type="ECO:0000256" key="2">
    <source>
        <dbReference type="ARBA" id="ARBA00022448"/>
    </source>
</evidence>
<feature type="transmembrane region" description="Helical" evidence="7">
    <location>
        <begin position="271"/>
        <end position="293"/>
    </location>
</feature>
<dbReference type="PANTHER" id="PTHR23513">
    <property type="entry name" value="INTEGRAL MEMBRANE EFFLUX PROTEIN-RELATED"/>
    <property type="match status" value="1"/>
</dbReference>
<dbReference type="EMBL" id="JACHJO010000004">
    <property type="protein sequence ID" value="MBB6119690.1"/>
    <property type="molecule type" value="Genomic_DNA"/>
</dbReference>
<gene>
    <name evidence="9" type="ORF">FHS13_001639</name>
</gene>
<evidence type="ECO:0000313" key="9">
    <source>
        <dbReference type="EMBL" id="MBB6119690.1"/>
    </source>
</evidence>
<feature type="transmembrane region" description="Helical" evidence="7">
    <location>
        <begin position="181"/>
        <end position="198"/>
    </location>
</feature>
<keyword evidence="10" id="KW-1185">Reference proteome</keyword>
<dbReference type="InterPro" id="IPR010290">
    <property type="entry name" value="TM_effector"/>
</dbReference>
<dbReference type="Pfam" id="PF05977">
    <property type="entry name" value="MFS_3"/>
    <property type="match status" value="1"/>
</dbReference>